<dbReference type="RefSeq" id="WP_306825160.1">
    <property type="nucleotide sequence ID" value="NZ_JAUSQM010000001.1"/>
</dbReference>
<name>A0ABT9NRF6_9ACTN</name>
<proteinExistence type="predicted"/>
<accession>A0ABT9NRF6</accession>
<organism evidence="1 2">
    <name type="scientific">Nocardioides massiliensis</name>
    <dbReference type="NCBI Taxonomy" id="1325935"/>
    <lineage>
        <taxon>Bacteria</taxon>
        <taxon>Bacillati</taxon>
        <taxon>Actinomycetota</taxon>
        <taxon>Actinomycetes</taxon>
        <taxon>Propionibacteriales</taxon>
        <taxon>Nocardioidaceae</taxon>
        <taxon>Nocardioides</taxon>
    </lineage>
</organism>
<sequence>MRVAAGLVALVLLAACGADPYYRGELDTDERVPATARSTAAALLDHLEDVDVRAVGGVEDTDATDDPRPVLIATAAIDDAEVSVSVAPEDPDLDGAQLCGALARWCSDAVATDDEGNRTPYQVLWQPAGAATGQGTAGMVLLRGDARVSVTVAGARIPSSVDWTRFPVSRTVLESILLDPAIALETTPELLADGEEIADFQDRAFGL</sequence>
<dbReference type="EMBL" id="JAUSQM010000001">
    <property type="protein sequence ID" value="MDP9822645.1"/>
    <property type="molecule type" value="Genomic_DNA"/>
</dbReference>
<dbReference type="Proteomes" id="UP001240447">
    <property type="component" value="Unassembled WGS sequence"/>
</dbReference>
<dbReference type="PROSITE" id="PS51257">
    <property type="entry name" value="PROKAR_LIPOPROTEIN"/>
    <property type="match status" value="1"/>
</dbReference>
<evidence type="ECO:0008006" key="3">
    <source>
        <dbReference type="Google" id="ProtNLM"/>
    </source>
</evidence>
<evidence type="ECO:0000313" key="1">
    <source>
        <dbReference type="EMBL" id="MDP9822645.1"/>
    </source>
</evidence>
<evidence type="ECO:0000313" key="2">
    <source>
        <dbReference type="Proteomes" id="UP001240447"/>
    </source>
</evidence>
<keyword evidence="2" id="KW-1185">Reference proteome</keyword>
<protein>
    <recommendedName>
        <fullName evidence="3">GerMN domain-containing protein</fullName>
    </recommendedName>
</protein>
<reference evidence="1 2" key="1">
    <citation type="submission" date="2023-07" db="EMBL/GenBank/DDBJ databases">
        <title>Sequencing the genomes of 1000 actinobacteria strains.</title>
        <authorList>
            <person name="Klenk H.-P."/>
        </authorList>
    </citation>
    <scope>NUCLEOTIDE SEQUENCE [LARGE SCALE GENOMIC DNA]</scope>
    <source>
        <strain evidence="1 2">GD13</strain>
    </source>
</reference>
<comment type="caution">
    <text evidence="1">The sequence shown here is derived from an EMBL/GenBank/DDBJ whole genome shotgun (WGS) entry which is preliminary data.</text>
</comment>
<gene>
    <name evidence="1" type="ORF">J2S59_002454</name>
</gene>